<evidence type="ECO:0000313" key="2">
    <source>
        <dbReference type="Proteomes" id="UP000282378"/>
    </source>
</evidence>
<reference evidence="1 2" key="1">
    <citation type="submission" date="2018-08" db="EMBL/GenBank/DDBJ databases">
        <title>Recombination of ecologically and evolutionarily significant loci maintains genetic cohesion in the Pseudomonas syringae species complex.</title>
        <authorList>
            <person name="Dillon M."/>
            <person name="Thakur S."/>
            <person name="Almeida R.N.D."/>
            <person name="Weir B.S."/>
            <person name="Guttman D.S."/>
        </authorList>
    </citation>
    <scope>NUCLEOTIDE SEQUENCE [LARGE SCALE GENOMIC DNA]</scope>
    <source>
        <strain evidence="1 2">88_10</strain>
    </source>
</reference>
<sequence length="59" mass="6799">MANEAYPTASLQPWPRRGFGYFVVEVHHELSVRRTAGLSGWRQMLEDQLERNLLVIGSQ</sequence>
<comment type="caution">
    <text evidence="1">The sequence shown here is derived from an EMBL/GenBank/DDBJ whole genome shotgun (WGS) entry which is preliminary data.</text>
</comment>
<accession>A0A3M3A0R2</accession>
<evidence type="ECO:0000313" key="1">
    <source>
        <dbReference type="EMBL" id="RML94061.1"/>
    </source>
</evidence>
<dbReference type="EMBL" id="RBNL01001027">
    <property type="protein sequence ID" value="RML94061.1"/>
    <property type="molecule type" value="Genomic_DNA"/>
</dbReference>
<proteinExistence type="predicted"/>
<gene>
    <name evidence="1" type="ORF">APX70_06290</name>
</gene>
<dbReference type="AlphaFoldDB" id="A0A3M3A0R2"/>
<protein>
    <submittedName>
        <fullName evidence="1">Uncharacterized protein</fullName>
    </submittedName>
</protein>
<name>A0A3M3A0R2_PSEYM</name>
<organism evidence="1 2">
    <name type="scientific">Pseudomonas syringae pv. maculicola</name>
    <dbReference type="NCBI Taxonomy" id="59511"/>
    <lineage>
        <taxon>Bacteria</taxon>
        <taxon>Pseudomonadati</taxon>
        <taxon>Pseudomonadota</taxon>
        <taxon>Gammaproteobacteria</taxon>
        <taxon>Pseudomonadales</taxon>
        <taxon>Pseudomonadaceae</taxon>
        <taxon>Pseudomonas</taxon>
    </lineage>
</organism>
<dbReference type="Proteomes" id="UP000282378">
    <property type="component" value="Unassembled WGS sequence"/>
</dbReference>